<proteinExistence type="predicted"/>
<name>A0ABN9XUB4_9DINO</name>
<keyword evidence="1" id="KW-0732">Signal</keyword>
<comment type="caution">
    <text evidence="2">The sequence shown here is derived from an EMBL/GenBank/DDBJ whole genome shotgun (WGS) entry which is preliminary data.</text>
</comment>
<keyword evidence="3" id="KW-1185">Reference proteome</keyword>
<dbReference type="Proteomes" id="UP001189429">
    <property type="component" value="Unassembled WGS sequence"/>
</dbReference>
<organism evidence="2 3">
    <name type="scientific">Prorocentrum cordatum</name>
    <dbReference type="NCBI Taxonomy" id="2364126"/>
    <lineage>
        <taxon>Eukaryota</taxon>
        <taxon>Sar</taxon>
        <taxon>Alveolata</taxon>
        <taxon>Dinophyceae</taxon>
        <taxon>Prorocentrales</taxon>
        <taxon>Prorocentraceae</taxon>
        <taxon>Prorocentrum</taxon>
    </lineage>
</organism>
<evidence type="ECO:0000313" key="3">
    <source>
        <dbReference type="Proteomes" id="UP001189429"/>
    </source>
</evidence>
<gene>
    <name evidence="2" type="ORF">PCOR1329_LOCUS78891</name>
</gene>
<dbReference type="EMBL" id="CAUYUJ010021038">
    <property type="protein sequence ID" value="CAK0902208.1"/>
    <property type="molecule type" value="Genomic_DNA"/>
</dbReference>
<protein>
    <submittedName>
        <fullName evidence="2">Uncharacterized protein</fullName>
    </submittedName>
</protein>
<accession>A0ABN9XUB4</accession>
<feature type="chain" id="PRO_5047006037" evidence="1">
    <location>
        <begin position="19"/>
        <end position="101"/>
    </location>
</feature>
<feature type="signal peptide" evidence="1">
    <location>
        <begin position="1"/>
        <end position="18"/>
    </location>
</feature>
<sequence length="101" mass="10730">MCMTKAATALLVVRGAEAEVDAEASVRILAEAVGALVAKAAAEAWHARPGATTALNAARPVTATLVATRPGHPRREEQFIFGSPWSRRVPVQAISDTDWMH</sequence>
<evidence type="ECO:0000256" key="1">
    <source>
        <dbReference type="SAM" id="SignalP"/>
    </source>
</evidence>
<evidence type="ECO:0000313" key="2">
    <source>
        <dbReference type="EMBL" id="CAK0902208.1"/>
    </source>
</evidence>
<reference evidence="2" key="1">
    <citation type="submission" date="2023-10" db="EMBL/GenBank/DDBJ databases">
        <authorList>
            <person name="Chen Y."/>
            <person name="Shah S."/>
            <person name="Dougan E. K."/>
            <person name="Thang M."/>
            <person name="Chan C."/>
        </authorList>
    </citation>
    <scope>NUCLEOTIDE SEQUENCE [LARGE SCALE GENOMIC DNA]</scope>
</reference>